<dbReference type="EMBL" id="JBHTIV010000009">
    <property type="protein sequence ID" value="MFD0932611.1"/>
    <property type="molecule type" value="Genomic_DNA"/>
</dbReference>
<gene>
    <name evidence="1" type="ORF">ACFQ0R_08405</name>
</gene>
<evidence type="ECO:0000313" key="1">
    <source>
        <dbReference type="EMBL" id="MFD0932611.1"/>
    </source>
</evidence>
<accession>A0ABW3GQ12</accession>
<organism evidence="1 2">
    <name type="scientific">Psychroflexus salinarum</name>
    <dbReference type="NCBI Taxonomy" id="546024"/>
    <lineage>
        <taxon>Bacteria</taxon>
        <taxon>Pseudomonadati</taxon>
        <taxon>Bacteroidota</taxon>
        <taxon>Flavobacteriia</taxon>
        <taxon>Flavobacteriales</taxon>
        <taxon>Flavobacteriaceae</taxon>
        <taxon>Psychroflexus</taxon>
    </lineage>
</organism>
<name>A0ABW3GQ12_9FLAO</name>
<reference evidence="2" key="1">
    <citation type="journal article" date="2019" name="Int. J. Syst. Evol. Microbiol.">
        <title>The Global Catalogue of Microorganisms (GCM) 10K type strain sequencing project: providing services to taxonomists for standard genome sequencing and annotation.</title>
        <authorList>
            <consortium name="The Broad Institute Genomics Platform"/>
            <consortium name="The Broad Institute Genome Sequencing Center for Infectious Disease"/>
            <person name="Wu L."/>
            <person name="Ma J."/>
        </authorList>
    </citation>
    <scope>NUCLEOTIDE SEQUENCE [LARGE SCALE GENOMIC DNA]</scope>
    <source>
        <strain evidence="2">CCUG 56752</strain>
    </source>
</reference>
<protein>
    <submittedName>
        <fullName evidence="1">Uncharacterized protein</fullName>
    </submittedName>
</protein>
<comment type="caution">
    <text evidence="1">The sequence shown here is derived from an EMBL/GenBank/DDBJ whole genome shotgun (WGS) entry which is preliminary data.</text>
</comment>
<dbReference type="RefSeq" id="WP_379657930.1">
    <property type="nucleotide sequence ID" value="NZ_JBHTIV010000009.1"/>
</dbReference>
<keyword evidence="2" id="KW-1185">Reference proteome</keyword>
<evidence type="ECO:0000313" key="2">
    <source>
        <dbReference type="Proteomes" id="UP001597049"/>
    </source>
</evidence>
<dbReference type="Proteomes" id="UP001597049">
    <property type="component" value="Unassembled WGS sequence"/>
</dbReference>
<sequence>MLEDLMESKLLTSYTTDEVKEKLGEPTVENDSIFEYKIIEVGKLDFYENRLLIYHENKEVINVDLKKRKLH</sequence>
<proteinExistence type="predicted"/>